<organism evidence="1 2">
    <name type="scientific">Mesorhizobium zhangyense</name>
    <dbReference type="NCBI Taxonomy" id="1776730"/>
    <lineage>
        <taxon>Bacteria</taxon>
        <taxon>Pseudomonadati</taxon>
        <taxon>Pseudomonadota</taxon>
        <taxon>Alphaproteobacteria</taxon>
        <taxon>Hyphomicrobiales</taxon>
        <taxon>Phyllobacteriaceae</taxon>
        <taxon>Mesorhizobium</taxon>
    </lineage>
</organism>
<sequence>MASLLLETTSATAMETFTMNLPVRYLEHAQVERLISQETGVEWFKQRMRILRCNPAFSAAAADYARSMVDLYKGRYLINRAIANVARQTICTAILSLYFEQTEKTGPFLSSIQNLTTEMNLCSRNTTAANVVLLERVGLVTRSENSKDRRWRSIRPTEQLIKEVESFLRANLTVADALFPARKYRELIDANDDVLERCFANSIHSLLITDSFARDLPGSLIFDTSDGGKILLLKLMSLKDTGQSSVEDTVEFPFEEVGSLFGLSRTHVRRLMKKAEAGGFVRLLEDGGRRVQILPPLEAFFENIVALNVARAQFDLHLANGDYDLLPIDPFRVQ</sequence>
<comment type="caution">
    <text evidence="1">The sequence shown here is derived from an EMBL/GenBank/DDBJ whole genome shotgun (WGS) entry which is preliminary data.</text>
</comment>
<evidence type="ECO:0000313" key="1">
    <source>
        <dbReference type="EMBL" id="NGN43138.1"/>
    </source>
</evidence>
<dbReference type="InterPro" id="IPR036390">
    <property type="entry name" value="WH_DNA-bd_sf"/>
</dbReference>
<protein>
    <submittedName>
        <fullName evidence="1">Uncharacterized protein</fullName>
    </submittedName>
</protein>
<dbReference type="RefSeq" id="WP_165119504.1">
    <property type="nucleotide sequence ID" value="NZ_JAAKZG010000008.1"/>
</dbReference>
<name>A0A7C9R9V1_9HYPH</name>
<gene>
    <name evidence="1" type="ORF">G6N74_18875</name>
</gene>
<reference evidence="1 2" key="1">
    <citation type="submission" date="2020-02" db="EMBL/GenBank/DDBJ databases">
        <title>Genome sequence of the type strain CGMCC 1.15528 of Mesorhizobium zhangyense.</title>
        <authorList>
            <person name="Gao J."/>
            <person name="Sun J."/>
        </authorList>
    </citation>
    <scope>NUCLEOTIDE SEQUENCE [LARGE SCALE GENOMIC DNA]</scope>
    <source>
        <strain evidence="1 2">CGMCC 1.15528</strain>
    </source>
</reference>
<evidence type="ECO:0000313" key="2">
    <source>
        <dbReference type="Proteomes" id="UP000481252"/>
    </source>
</evidence>
<accession>A0A7C9R9V1</accession>
<dbReference type="AlphaFoldDB" id="A0A7C9R9V1"/>
<dbReference type="EMBL" id="JAAKZG010000008">
    <property type="protein sequence ID" value="NGN43138.1"/>
    <property type="molecule type" value="Genomic_DNA"/>
</dbReference>
<proteinExistence type="predicted"/>
<dbReference type="InterPro" id="IPR036388">
    <property type="entry name" value="WH-like_DNA-bd_sf"/>
</dbReference>
<keyword evidence="2" id="KW-1185">Reference proteome</keyword>
<dbReference type="Gene3D" id="1.10.10.10">
    <property type="entry name" value="Winged helix-like DNA-binding domain superfamily/Winged helix DNA-binding domain"/>
    <property type="match status" value="1"/>
</dbReference>
<dbReference type="Proteomes" id="UP000481252">
    <property type="component" value="Unassembled WGS sequence"/>
</dbReference>
<dbReference type="SUPFAM" id="SSF46785">
    <property type="entry name" value="Winged helix' DNA-binding domain"/>
    <property type="match status" value="1"/>
</dbReference>